<keyword evidence="2" id="KW-1185">Reference proteome</keyword>
<reference evidence="2" key="1">
    <citation type="submission" date="2022-10" db="EMBL/GenBank/DDBJ databases">
        <title>Genome assembly of Pristionchus species.</title>
        <authorList>
            <person name="Yoshida K."/>
            <person name="Sommer R.J."/>
        </authorList>
    </citation>
    <scope>NUCLEOTIDE SEQUENCE [LARGE SCALE GENOMIC DNA]</scope>
    <source>
        <strain evidence="2">RS5460</strain>
    </source>
</reference>
<sequence length="114" mass="12728">VLHVSSPAVDLPTAQHFIPLMDHALKTWKRWAGEEIDCFATFAIPSMANFSLFATPMTIDHFEIAKLLPIYCEGSNLQQLQRLLTGCSIEKATLVFDHSTLPNLWVISDTVNSV</sequence>
<comment type="caution">
    <text evidence="1">The sequence shown here is derived from an EMBL/GenBank/DDBJ whole genome shotgun (WGS) entry which is preliminary data.</text>
</comment>
<proteinExistence type="predicted"/>
<gene>
    <name evidence="1" type="ORF">PMAYCL1PPCAC_17458</name>
</gene>
<feature type="non-terminal residue" evidence="1">
    <location>
        <position position="114"/>
    </location>
</feature>
<dbReference type="AlphaFoldDB" id="A0AAN5I0C7"/>
<feature type="non-terminal residue" evidence="1">
    <location>
        <position position="1"/>
    </location>
</feature>
<dbReference type="Proteomes" id="UP001328107">
    <property type="component" value="Unassembled WGS sequence"/>
</dbReference>
<organism evidence="1 2">
    <name type="scientific">Pristionchus mayeri</name>
    <dbReference type="NCBI Taxonomy" id="1317129"/>
    <lineage>
        <taxon>Eukaryota</taxon>
        <taxon>Metazoa</taxon>
        <taxon>Ecdysozoa</taxon>
        <taxon>Nematoda</taxon>
        <taxon>Chromadorea</taxon>
        <taxon>Rhabditida</taxon>
        <taxon>Rhabditina</taxon>
        <taxon>Diplogasteromorpha</taxon>
        <taxon>Diplogasteroidea</taxon>
        <taxon>Neodiplogasteridae</taxon>
        <taxon>Pristionchus</taxon>
    </lineage>
</organism>
<dbReference type="EMBL" id="BTRK01000004">
    <property type="protein sequence ID" value="GMR47263.1"/>
    <property type="molecule type" value="Genomic_DNA"/>
</dbReference>
<accession>A0AAN5I0C7</accession>
<evidence type="ECO:0000313" key="2">
    <source>
        <dbReference type="Proteomes" id="UP001328107"/>
    </source>
</evidence>
<name>A0AAN5I0C7_9BILA</name>
<protein>
    <submittedName>
        <fullName evidence="1">Uncharacterized protein</fullName>
    </submittedName>
</protein>
<evidence type="ECO:0000313" key="1">
    <source>
        <dbReference type="EMBL" id="GMR47263.1"/>
    </source>
</evidence>